<keyword evidence="10" id="KW-0411">Iron-sulfur</keyword>
<evidence type="ECO:0000259" key="14">
    <source>
        <dbReference type="PROSITE" id="PS51193"/>
    </source>
</evidence>
<dbReference type="GO" id="GO:0004386">
    <property type="term" value="F:helicase activity"/>
    <property type="evidence" value="ECO:0007669"/>
    <property type="project" value="UniProtKB-KW"/>
</dbReference>
<evidence type="ECO:0000313" key="15">
    <source>
        <dbReference type="EMBL" id="KAL3783371.1"/>
    </source>
</evidence>
<feature type="region of interest" description="Disordered" evidence="13">
    <location>
        <begin position="240"/>
        <end position="331"/>
    </location>
</feature>
<keyword evidence="11" id="KW-0413">Isomerase</keyword>
<protein>
    <recommendedName>
        <fullName evidence="14">Helicase ATP-binding domain-containing protein</fullName>
    </recommendedName>
</protein>
<sequence length="1068" mass="117337">MERSNFPTASSVPFPYSPPYSVQRELMSAILTSLRQCSENAPSASSPATGPNHSNAAAAPSKRKAPIIMVESPTGTGKSLSLACAAMAWLRYREQEDLTELADSVADAAESPSNNQTDRKGSTKYDWLNSWQPSESDGRTADRASRTVPSTTTPQNPPARMRSFAISNRAALDGELNKIRARLETFSNVAAFSSDSSSIHPSAERSRRENLLRTGISRAMVAERKRSRGLLRDGKVVRGDKKRRLGERRAAEEADDFMLDEYHSEEEDKSTHRSDSDDDENDNDDSALSSIALGGKKRGHENLSTKAMLHGSNLDGSGYRRDPEKNARSKMIPGACSDTAAVGDVTPGSGLRKIIYAARTHSQLSQFVGELRRTHWAKSVKVVALGSRAVLCSNDDVLYVSPGDKTKGRRSEVEITEMCLDMQKSNKSNRSIAKGDAKSSSCPFLESSEAVSTLAMHSLVRPSDIEDVVSLGNATHTCSYYSSRQALAAAEVVVLPYNTLLSDQARQSIGLSLKNALVVIDEAHNLPEALRGVSSCTLSLPVIEAAIAQLSRYTQRYSGRLAGRNLYYLGQIRKVLIAMAKFLKLPPPSRSSSANEKTDECHEPSISKKEMLAAVDLMFRLKLDNLNLFTLLRYIKRSGISQKLLGFVNHSASVLENDRKETIGDSEQREAGGKNLFMSRHVSALSVVETFLKRLTGTSREGKVIVEWPTNEMAPITSSSERNYPIFRYVQIHSGSLLDNMIDEAHAIILAGGTLRPFSHVAAELFVHNDEVMKAALYAEAKLSQKFDSTTSLSMSPNNGSRPSSSFVHITPQLTAFTCSHVIPPSNVLTAYLSYGPSGLKLDFRHGSRSSNDMIDELGRTLLNLCNVAPSGFVVFLPSYSYESAIFQRWRVTGMLSQIHARKPIHREPKSSRDLDVTLSRYSEEASSSTRGAILFSVMGGKMSEGINFANEMARTVFVVGLPFPDITDPVLIEKMQSLDQECKRLGTGITGQAYYQNLCMRTVNQSVGRAIRHANDYAAIVLADFRYVSDLRIWKGLPAWSRSGIPKQSTSTFGNVLKSIRLFFAVR</sequence>
<dbReference type="InterPro" id="IPR027417">
    <property type="entry name" value="P-loop_NTPase"/>
</dbReference>
<accession>A0ABD3P648</accession>
<keyword evidence="12" id="KW-0539">Nucleus</keyword>
<evidence type="ECO:0000256" key="8">
    <source>
        <dbReference type="ARBA" id="ARBA00022840"/>
    </source>
</evidence>
<dbReference type="GO" id="GO:0051536">
    <property type="term" value="F:iron-sulfur cluster binding"/>
    <property type="evidence" value="ECO:0007669"/>
    <property type="project" value="UniProtKB-KW"/>
</dbReference>
<dbReference type="SMART" id="SM00491">
    <property type="entry name" value="HELICc2"/>
    <property type="match status" value="1"/>
</dbReference>
<dbReference type="InterPro" id="IPR010614">
    <property type="entry name" value="RAD3-like_helicase_DEAD"/>
</dbReference>
<dbReference type="GO" id="GO:0005634">
    <property type="term" value="C:nucleus"/>
    <property type="evidence" value="ECO:0007669"/>
    <property type="project" value="UniProtKB-SubCell"/>
</dbReference>
<dbReference type="GO" id="GO:0046872">
    <property type="term" value="F:metal ion binding"/>
    <property type="evidence" value="ECO:0007669"/>
    <property type="project" value="UniProtKB-KW"/>
</dbReference>
<dbReference type="EMBL" id="JABMIG020000262">
    <property type="protein sequence ID" value="KAL3783371.1"/>
    <property type="molecule type" value="Genomic_DNA"/>
</dbReference>
<dbReference type="SUPFAM" id="SSF52540">
    <property type="entry name" value="P-loop containing nucleoside triphosphate hydrolases"/>
    <property type="match status" value="1"/>
</dbReference>
<dbReference type="InterPro" id="IPR006554">
    <property type="entry name" value="Helicase-like_DEXD_c2"/>
</dbReference>
<dbReference type="PANTHER" id="PTHR11472">
    <property type="entry name" value="DNA REPAIR DEAD HELICASE RAD3/XP-D SUBFAMILY MEMBER"/>
    <property type="match status" value="1"/>
</dbReference>
<keyword evidence="7" id="KW-0347">Helicase</keyword>
<dbReference type="Proteomes" id="UP001516023">
    <property type="component" value="Unassembled WGS sequence"/>
</dbReference>
<evidence type="ECO:0000256" key="12">
    <source>
        <dbReference type="ARBA" id="ARBA00023242"/>
    </source>
</evidence>
<keyword evidence="5" id="KW-0547">Nucleotide-binding</keyword>
<dbReference type="GO" id="GO:0016787">
    <property type="term" value="F:hydrolase activity"/>
    <property type="evidence" value="ECO:0007669"/>
    <property type="project" value="UniProtKB-KW"/>
</dbReference>
<dbReference type="InterPro" id="IPR014001">
    <property type="entry name" value="Helicase_ATP-bd"/>
</dbReference>
<dbReference type="NCBIfam" id="TIGR00604">
    <property type="entry name" value="rad3"/>
    <property type="match status" value="1"/>
</dbReference>
<reference evidence="15 16" key="1">
    <citation type="journal article" date="2020" name="G3 (Bethesda)">
        <title>Improved Reference Genome for Cyclotella cryptica CCMP332, a Model for Cell Wall Morphogenesis, Salinity Adaptation, and Lipid Production in Diatoms (Bacillariophyta).</title>
        <authorList>
            <person name="Roberts W.R."/>
            <person name="Downey K.M."/>
            <person name="Ruck E.C."/>
            <person name="Traller J.C."/>
            <person name="Alverson A.J."/>
        </authorList>
    </citation>
    <scope>NUCLEOTIDE SEQUENCE [LARGE SCALE GENOMIC DNA]</scope>
    <source>
        <strain evidence="15 16">CCMP332</strain>
    </source>
</reference>
<evidence type="ECO:0000256" key="7">
    <source>
        <dbReference type="ARBA" id="ARBA00022806"/>
    </source>
</evidence>
<evidence type="ECO:0000256" key="2">
    <source>
        <dbReference type="ARBA" id="ARBA00004123"/>
    </source>
</evidence>
<evidence type="ECO:0000256" key="11">
    <source>
        <dbReference type="ARBA" id="ARBA00023235"/>
    </source>
</evidence>
<dbReference type="SMART" id="SM00488">
    <property type="entry name" value="DEXDc2"/>
    <property type="match status" value="1"/>
</dbReference>
<feature type="region of interest" description="Disordered" evidence="13">
    <location>
        <begin position="38"/>
        <end position="62"/>
    </location>
</feature>
<keyword evidence="6" id="KW-0378">Hydrolase</keyword>
<evidence type="ECO:0000256" key="10">
    <source>
        <dbReference type="ARBA" id="ARBA00023014"/>
    </source>
</evidence>
<dbReference type="PANTHER" id="PTHR11472:SF41">
    <property type="entry name" value="ATP-DEPENDENT DNA HELICASE DDX11-RELATED"/>
    <property type="match status" value="1"/>
</dbReference>
<gene>
    <name evidence="15" type="ORF">HJC23_013416</name>
</gene>
<dbReference type="AlphaFoldDB" id="A0ABD3P648"/>
<keyword evidence="4" id="KW-0479">Metal-binding</keyword>
<feature type="compositionally biased region" description="Polar residues" evidence="13">
    <location>
        <begin position="38"/>
        <end position="55"/>
    </location>
</feature>
<evidence type="ECO:0000256" key="1">
    <source>
        <dbReference type="ARBA" id="ARBA00001966"/>
    </source>
</evidence>
<feature type="region of interest" description="Disordered" evidence="13">
    <location>
        <begin position="103"/>
        <end position="162"/>
    </location>
</feature>
<feature type="domain" description="Helicase ATP-binding" evidence="14">
    <location>
        <begin position="9"/>
        <end position="573"/>
    </location>
</feature>
<comment type="caution">
    <text evidence="15">The sequence shown here is derived from an EMBL/GenBank/DDBJ whole genome shotgun (WGS) entry which is preliminary data.</text>
</comment>
<evidence type="ECO:0000256" key="5">
    <source>
        <dbReference type="ARBA" id="ARBA00022741"/>
    </source>
</evidence>
<dbReference type="InterPro" id="IPR014013">
    <property type="entry name" value="Helic_SF1/SF2_ATP-bd_DinG/Rad3"/>
</dbReference>
<feature type="compositionally biased region" description="Acidic residues" evidence="13">
    <location>
        <begin position="253"/>
        <end position="268"/>
    </location>
</feature>
<keyword evidence="8" id="KW-0067">ATP-binding</keyword>
<evidence type="ECO:0000256" key="3">
    <source>
        <dbReference type="ARBA" id="ARBA00008435"/>
    </source>
</evidence>
<evidence type="ECO:0000256" key="4">
    <source>
        <dbReference type="ARBA" id="ARBA00022723"/>
    </source>
</evidence>
<dbReference type="Pfam" id="PF13307">
    <property type="entry name" value="Helicase_C_2"/>
    <property type="match status" value="1"/>
</dbReference>
<comment type="subcellular location">
    <subcellularLocation>
        <location evidence="2">Nucleus</location>
    </subcellularLocation>
</comment>
<keyword evidence="9" id="KW-0408">Iron</keyword>
<dbReference type="SMART" id="SM00487">
    <property type="entry name" value="DEXDc"/>
    <property type="match status" value="1"/>
</dbReference>
<proteinExistence type="inferred from homology"/>
<feature type="compositionally biased region" description="Acidic residues" evidence="13">
    <location>
        <begin position="276"/>
        <end position="285"/>
    </location>
</feature>
<evidence type="ECO:0000256" key="9">
    <source>
        <dbReference type="ARBA" id="ARBA00023004"/>
    </source>
</evidence>
<dbReference type="GO" id="GO:0005524">
    <property type="term" value="F:ATP binding"/>
    <property type="evidence" value="ECO:0007669"/>
    <property type="project" value="UniProtKB-KW"/>
</dbReference>
<dbReference type="InterPro" id="IPR006555">
    <property type="entry name" value="ATP-dep_Helicase_C"/>
</dbReference>
<feature type="compositionally biased region" description="Basic and acidic residues" evidence="13">
    <location>
        <begin position="136"/>
        <end position="145"/>
    </location>
</feature>
<comment type="cofactor">
    <cofactor evidence="1">
        <name>[4Fe-4S] cluster</name>
        <dbReference type="ChEBI" id="CHEBI:49883"/>
    </cofactor>
</comment>
<dbReference type="Pfam" id="PF06733">
    <property type="entry name" value="DEAD_2"/>
    <property type="match status" value="1"/>
</dbReference>
<dbReference type="Gene3D" id="3.40.50.300">
    <property type="entry name" value="P-loop containing nucleotide triphosphate hydrolases"/>
    <property type="match status" value="2"/>
</dbReference>
<organism evidence="15 16">
    <name type="scientific">Cyclotella cryptica</name>
    <dbReference type="NCBI Taxonomy" id="29204"/>
    <lineage>
        <taxon>Eukaryota</taxon>
        <taxon>Sar</taxon>
        <taxon>Stramenopiles</taxon>
        <taxon>Ochrophyta</taxon>
        <taxon>Bacillariophyta</taxon>
        <taxon>Coscinodiscophyceae</taxon>
        <taxon>Thalassiosirophycidae</taxon>
        <taxon>Stephanodiscales</taxon>
        <taxon>Stephanodiscaceae</taxon>
        <taxon>Cyclotella</taxon>
    </lineage>
</organism>
<comment type="similarity">
    <text evidence="3">Belongs to the DEAD box helicase family. DEAH subfamily. DDX11/CHL1 sub-subfamily.</text>
</comment>
<dbReference type="InterPro" id="IPR013020">
    <property type="entry name" value="Rad3/Chl1-like"/>
</dbReference>
<name>A0ABD3P648_9STRA</name>
<evidence type="ECO:0000313" key="16">
    <source>
        <dbReference type="Proteomes" id="UP001516023"/>
    </source>
</evidence>
<keyword evidence="16" id="KW-1185">Reference proteome</keyword>
<evidence type="ECO:0000256" key="13">
    <source>
        <dbReference type="SAM" id="MobiDB-lite"/>
    </source>
</evidence>
<dbReference type="CDD" id="cd18788">
    <property type="entry name" value="SF2_C_XPD"/>
    <property type="match status" value="1"/>
</dbReference>
<dbReference type="PROSITE" id="PS51193">
    <property type="entry name" value="HELICASE_ATP_BIND_2"/>
    <property type="match status" value="1"/>
</dbReference>
<dbReference type="InterPro" id="IPR045028">
    <property type="entry name" value="DinG/Rad3-like"/>
</dbReference>
<evidence type="ECO:0000256" key="6">
    <source>
        <dbReference type="ARBA" id="ARBA00022801"/>
    </source>
</evidence>
<feature type="compositionally biased region" description="Basic and acidic residues" evidence="13">
    <location>
        <begin position="318"/>
        <end position="327"/>
    </location>
</feature>